<dbReference type="SUPFAM" id="SSF53613">
    <property type="entry name" value="Ribokinase-like"/>
    <property type="match status" value="1"/>
</dbReference>
<comment type="similarity">
    <text evidence="1">Belongs to the carbohydrate kinase PfkB family.</text>
</comment>
<dbReference type="EMBL" id="CP036150">
    <property type="protein sequence ID" value="QEN06456.1"/>
    <property type="molecule type" value="Genomic_DNA"/>
</dbReference>
<keyword evidence="6" id="KW-1185">Reference proteome</keyword>
<dbReference type="AlphaFoldDB" id="A0A5C1QIZ8"/>
<feature type="domain" description="Carbohydrate kinase PfkB" evidence="4">
    <location>
        <begin position="15"/>
        <end position="346"/>
    </location>
</feature>
<dbReference type="GO" id="GO:0016301">
    <property type="term" value="F:kinase activity"/>
    <property type="evidence" value="ECO:0007669"/>
    <property type="project" value="UniProtKB-KW"/>
</dbReference>
<dbReference type="InterPro" id="IPR052700">
    <property type="entry name" value="Carb_kinase_PfkB-like"/>
</dbReference>
<dbReference type="OrthoDB" id="9813569at2"/>
<dbReference type="KEGG" id="ock:EXM22_00045"/>
<dbReference type="CDD" id="cd01166">
    <property type="entry name" value="KdgK"/>
    <property type="match status" value="1"/>
</dbReference>
<dbReference type="RefSeq" id="WP_149484539.1">
    <property type="nucleotide sequence ID" value="NZ_CP036150.1"/>
</dbReference>
<dbReference type="Proteomes" id="UP000324209">
    <property type="component" value="Chromosome"/>
</dbReference>
<dbReference type="Gene3D" id="3.40.1190.20">
    <property type="match status" value="1"/>
</dbReference>
<keyword evidence="3 5" id="KW-0418">Kinase</keyword>
<accession>A0A5C1QIZ8</accession>
<name>A0A5C1QIZ8_9SPIO</name>
<evidence type="ECO:0000256" key="1">
    <source>
        <dbReference type="ARBA" id="ARBA00010688"/>
    </source>
</evidence>
<sequence length="365" mass="39486">MSKLNIKPASECKYDIVSLGEVMLRLDPGEGRIHTSRQFTAWEGGGEYNVARGLRRCFAKRAAVVTALADNPVGRLVEDLILQGGVDTSHIKWDKYDGCGRDTRNGLNFTERGFGIRGAVGCSDRGNTAVSQLKEGDIDWEGIFSSGVQWFHTGGIFAALSETTPAVVIEAMKAAKKYGTIISYDLNYRPSLWKAIGGEAKAQEVNKEIAQYVDVMIGNEEDFTACLGFEVEGTDENLTDLETESFKKMIKKATAAFPNFKATATTLRGVKSATVNDWGAISWYDGEIFEAQHRPNLEIMDRVGGGDSFASGLIYGFLTFNDADKAVNYGAAHGALAMTTPGDTTMVSLAEVEKIVGGGGARVDR</sequence>
<evidence type="ECO:0000256" key="3">
    <source>
        <dbReference type="ARBA" id="ARBA00022777"/>
    </source>
</evidence>
<gene>
    <name evidence="5" type="ORF">EXM22_00045</name>
</gene>
<keyword evidence="2" id="KW-0808">Transferase</keyword>
<evidence type="ECO:0000313" key="5">
    <source>
        <dbReference type="EMBL" id="QEN06456.1"/>
    </source>
</evidence>
<dbReference type="PANTHER" id="PTHR43320">
    <property type="entry name" value="SUGAR KINASE"/>
    <property type="match status" value="1"/>
</dbReference>
<reference evidence="5 6" key="1">
    <citation type="submission" date="2019-02" db="EMBL/GenBank/DDBJ databases">
        <title>Complete Genome Sequence and Methylome Analysis of free living Spirochaetas.</title>
        <authorList>
            <person name="Fomenkov A."/>
            <person name="Dubinina G."/>
            <person name="Leshcheva N."/>
            <person name="Mikheeva N."/>
            <person name="Grabovich M."/>
            <person name="Vincze T."/>
            <person name="Roberts R.J."/>
        </authorList>
    </citation>
    <scope>NUCLEOTIDE SEQUENCE [LARGE SCALE GENOMIC DNA]</scope>
    <source>
        <strain evidence="5 6">K2</strain>
    </source>
</reference>
<proteinExistence type="inferred from homology"/>
<evidence type="ECO:0000256" key="2">
    <source>
        <dbReference type="ARBA" id="ARBA00022679"/>
    </source>
</evidence>
<protein>
    <submittedName>
        <fullName evidence="5">Sugar kinase</fullName>
    </submittedName>
</protein>
<dbReference type="PANTHER" id="PTHR43320:SF2">
    <property type="entry name" value="2-DEHYDRO-3-DEOXYGLUCONOKINASE_2-DEHYDRO-3-DEOXYGALACTONOKINASE"/>
    <property type="match status" value="1"/>
</dbReference>
<dbReference type="InterPro" id="IPR029056">
    <property type="entry name" value="Ribokinase-like"/>
</dbReference>
<evidence type="ECO:0000313" key="6">
    <source>
        <dbReference type="Proteomes" id="UP000324209"/>
    </source>
</evidence>
<organism evidence="5 6">
    <name type="scientific">Oceanispirochaeta crateris</name>
    <dbReference type="NCBI Taxonomy" id="2518645"/>
    <lineage>
        <taxon>Bacteria</taxon>
        <taxon>Pseudomonadati</taxon>
        <taxon>Spirochaetota</taxon>
        <taxon>Spirochaetia</taxon>
        <taxon>Spirochaetales</taxon>
        <taxon>Spirochaetaceae</taxon>
        <taxon>Oceanispirochaeta</taxon>
    </lineage>
</organism>
<dbReference type="Pfam" id="PF00294">
    <property type="entry name" value="PfkB"/>
    <property type="match status" value="1"/>
</dbReference>
<dbReference type="InterPro" id="IPR011611">
    <property type="entry name" value="PfkB_dom"/>
</dbReference>
<evidence type="ECO:0000259" key="4">
    <source>
        <dbReference type="Pfam" id="PF00294"/>
    </source>
</evidence>